<reference evidence="4" key="1">
    <citation type="journal article" date="2019" name="Int. J. Syst. Evol. Microbiol.">
        <title>The Global Catalogue of Microorganisms (GCM) 10K type strain sequencing project: providing services to taxonomists for standard genome sequencing and annotation.</title>
        <authorList>
            <consortium name="The Broad Institute Genomics Platform"/>
            <consortium name="The Broad Institute Genome Sequencing Center for Infectious Disease"/>
            <person name="Wu L."/>
            <person name="Ma J."/>
        </authorList>
    </citation>
    <scope>NUCLEOTIDE SEQUENCE [LARGE SCALE GENOMIC DNA]</scope>
    <source>
        <strain evidence="4">JCM 10977</strain>
    </source>
</reference>
<dbReference type="Pfam" id="PF01041">
    <property type="entry name" value="DegT_DnrJ_EryC1"/>
    <property type="match status" value="1"/>
</dbReference>
<name>A0ABP4ADB8_9ACTN</name>
<dbReference type="NCBIfam" id="TIGR02379">
    <property type="entry name" value="ECA_wecE"/>
    <property type="match status" value="1"/>
</dbReference>
<protein>
    <submittedName>
        <fullName evidence="3">dTDP-4-amino-4,6-dideoxygalactose transaminase</fullName>
    </submittedName>
</protein>
<keyword evidence="2" id="KW-0663">Pyridoxal phosphate</keyword>
<dbReference type="InterPro" id="IPR000653">
    <property type="entry name" value="DegT/StrS_aminotransferase"/>
</dbReference>
<dbReference type="InterPro" id="IPR012749">
    <property type="entry name" value="WecE-like"/>
</dbReference>
<evidence type="ECO:0000313" key="3">
    <source>
        <dbReference type="EMBL" id="GAA0934992.1"/>
    </source>
</evidence>
<comment type="cofactor">
    <cofactor evidence="1">
        <name>pyridoxal 5'-phosphate</name>
        <dbReference type="ChEBI" id="CHEBI:597326"/>
    </cofactor>
</comment>
<dbReference type="PANTHER" id="PTHR30244">
    <property type="entry name" value="TRANSAMINASE"/>
    <property type="match status" value="1"/>
</dbReference>
<keyword evidence="4" id="KW-1185">Reference proteome</keyword>
<dbReference type="PIRSF" id="PIRSF000390">
    <property type="entry name" value="PLP_StrS"/>
    <property type="match status" value="1"/>
</dbReference>
<organism evidence="3 4">
    <name type="scientific">Kribbella koreensis</name>
    <dbReference type="NCBI Taxonomy" id="57909"/>
    <lineage>
        <taxon>Bacteria</taxon>
        <taxon>Bacillati</taxon>
        <taxon>Actinomycetota</taxon>
        <taxon>Actinomycetes</taxon>
        <taxon>Propionibacteriales</taxon>
        <taxon>Kribbellaceae</taxon>
        <taxon>Kribbella</taxon>
    </lineage>
</organism>
<comment type="similarity">
    <text evidence="2">Belongs to the DegT/DnrJ/EryC1 family.</text>
</comment>
<dbReference type="InterPro" id="IPR015424">
    <property type="entry name" value="PyrdxlP-dep_Trfase"/>
</dbReference>
<evidence type="ECO:0000256" key="1">
    <source>
        <dbReference type="ARBA" id="ARBA00001933"/>
    </source>
</evidence>
<dbReference type="PANTHER" id="PTHR30244:SF34">
    <property type="entry name" value="DTDP-4-AMINO-4,6-DIDEOXYGALACTOSE TRANSAMINASE"/>
    <property type="match status" value="1"/>
</dbReference>
<dbReference type="Gene3D" id="3.40.640.10">
    <property type="entry name" value="Type I PLP-dependent aspartate aminotransferase-like (Major domain)"/>
    <property type="match status" value="1"/>
</dbReference>
<evidence type="ECO:0000256" key="2">
    <source>
        <dbReference type="RuleBase" id="RU004508"/>
    </source>
</evidence>
<accession>A0ABP4ADB8</accession>
<comment type="caution">
    <text evidence="3">The sequence shown here is derived from an EMBL/GenBank/DDBJ whole genome shotgun (WGS) entry which is preliminary data.</text>
</comment>
<gene>
    <name evidence="3" type="primary">rffA</name>
    <name evidence="3" type="ORF">GCM10009554_21500</name>
</gene>
<dbReference type="InterPro" id="IPR015421">
    <property type="entry name" value="PyrdxlP-dep_Trfase_major"/>
</dbReference>
<dbReference type="SUPFAM" id="SSF53383">
    <property type="entry name" value="PLP-dependent transferases"/>
    <property type="match status" value="1"/>
</dbReference>
<dbReference type="NCBIfam" id="NF008687">
    <property type="entry name" value="PRK11706.1"/>
    <property type="match status" value="1"/>
</dbReference>
<dbReference type="InterPro" id="IPR015422">
    <property type="entry name" value="PyrdxlP-dep_Trfase_small"/>
</dbReference>
<dbReference type="Gene3D" id="3.90.1150.10">
    <property type="entry name" value="Aspartate Aminotransferase, domain 1"/>
    <property type="match status" value="1"/>
</dbReference>
<sequence>MPELSPIPFVKAYLAGDELAYVSRSFTSAAVTGDGPFTARATELITKLTGGLASLLTTSCTHALEMTALLLDLAPGDEVIMPSFTFVSTANAYVLRGAVPVFVDIRPDTLNLDETQLEAAVTDRTKAIVVVHYAGVAAAMDGVLAVAAKYGLAVIEDNAHGLGGTYRGRPLGSFGVMATQSFHGTKNVHCGEGGALVLNDADLVARAEVIREKGTNRSQFFRGQVDKYRWVDLGSSYLPADPLAAFLTAQLEQFDRIQAPRHAIWQRYDEELAVWAASRGVGVPTVPAECVHPAHLYYLLMPSHEDQQGLIAHLRELNISAPFHYLPLHSSPAGERYGRVGPDGCEVTERVSDRLVRLPLYSQLTSDEQARVIDGVISYNLVAA</sequence>
<evidence type="ECO:0000313" key="4">
    <source>
        <dbReference type="Proteomes" id="UP001500542"/>
    </source>
</evidence>
<dbReference type="Proteomes" id="UP001500542">
    <property type="component" value="Unassembled WGS sequence"/>
</dbReference>
<dbReference type="CDD" id="cd00616">
    <property type="entry name" value="AHBA_syn"/>
    <property type="match status" value="1"/>
</dbReference>
<proteinExistence type="inferred from homology"/>
<dbReference type="RefSeq" id="WP_343967523.1">
    <property type="nucleotide sequence ID" value="NZ_BAAAHK010000004.1"/>
</dbReference>
<dbReference type="EMBL" id="BAAAHK010000004">
    <property type="protein sequence ID" value="GAA0934992.1"/>
    <property type="molecule type" value="Genomic_DNA"/>
</dbReference>